<feature type="chain" id="PRO_5041313218" description="Lipoprotein" evidence="1">
    <location>
        <begin position="23"/>
        <end position="165"/>
    </location>
</feature>
<evidence type="ECO:0000313" key="2">
    <source>
        <dbReference type="EMBL" id="GLC24044.1"/>
    </source>
</evidence>
<keyword evidence="1" id="KW-0732">Signal</keyword>
<comment type="caution">
    <text evidence="2">The sequence shown here is derived from an EMBL/GenBank/DDBJ whole genome shotgun (WGS) entry which is preliminary data.</text>
</comment>
<name>A0AA37VDQ7_9BACT</name>
<gene>
    <name evidence="2" type="ORF">rosag_05570</name>
</gene>
<dbReference type="Proteomes" id="UP001161325">
    <property type="component" value="Unassembled WGS sequence"/>
</dbReference>
<protein>
    <recommendedName>
        <fullName evidence="4">Lipoprotein</fullName>
    </recommendedName>
</protein>
<dbReference type="EMBL" id="BRXS01000001">
    <property type="protein sequence ID" value="GLC24044.1"/>
    <property type="molecule type" value="Genomic_DNA"/>
</dbReference>
<evidence type="ECO:0000256" key="1">
    <source>
        <dbReference type="SAM" id="SignalP"/>
    </source>
</evidence>
<proteinExistence type="predicted"/>
<keyword evidence="3" id="KW-1185">Reference proteome</keyword>
<feature type="signal peptide" evidence="1">
    <location>
        <begin position="1"/>
        <end position="22"/>
    </location>
</feature>
<organism evidence="2 3">
    <name type="scientific">Roseisolibacter agri</name>
    <dbReference type="NCBI Taxonomy" id="2014610"/>
    <lineage>
        <taxon>Bacteria</taxon>
        <taxon>Pseudomonadati</taxon>
        <taxon>Gemmatimonadota</taxon>
        <taxon>Gemmatimonadia</taxon>
        <taxon>Gemmatimonadales</taxon>
        <taxon>Gemmatimonadaceae</taxon>
        <taxon>Roseisolibacter</taxon>
    </lineage>
</organism>
<reference evidence="2" key="1">
    <citation type="submission" date="2022-08" db="EMBL/GenBank/DDBJ databases">
        <title>Draft genome sequencing of Roseisolibacter agri AW1220.</title>
        <authorList>
            <person name="Tobiishi Y."/>
            <person name="Tonouchi A."/>
        </authorList>
    </citation>
    <scope>NUCLEOTIDE SEQUENCE</scope>
    <source>
        <strain evidence="2">AW1220</strain>
    </source>
</reference>
<sequence length="165" mass="17263">MSHLLRSRVARRLALGALAGLAAGTAACSSATTVDGITAPSLSTTPVERTADGLQQRVVITPARPATGDTIDVRSVLVNRGAAPVRVEHVVCGLDFETGRDAVLANPFIHCAAYSVTSTLAPGDSVVQHDRRVIAASAGSYTIRVRHVVPPHPLYVDVPLTVARR</sequence>
<accession>A0AA37VDQ7</accession>
<evidence type="ECO:0000313" key="3">
    <source>
        <dbReference type="Proteomes" id="UP001161325"/>
    </source>
</evidence>
<dbReference type="RefSeq" id="WP_284348490.1">
    <property type="nucleotide sequence ID" value="NZ_BRXS01000001.1"/>
</dbReference>
<evidence type="ECO:0008006" key="4">
    <source>
        <dbReference type="Google" id="ProtNLM"/>
    </source>
</evidence>
<dbReference type="PROSITE" id="PS51257">
    <property type="entry name" value="PROKAR_LIPOPROTEIN"/>
    <property type="match status" value="1"/>
</dbReference>
<dbReference type="AlphaFoldDB" id="A0AA37VDQ7"/>